<reference evidence="1 2" key="1">
    <citation type="journal article" date="2019" name="Int. J. Syst. Evol. Microbiol.">
        <title>The Global Catalogue of Microorganisms (GCM) 10K type strain sequencing project: providing services to taxonomists for standard genome sequencing and annotation.</title>
        <authorList>
            <consortium name="The Broad Institute Genomics Platform"/>
            <consortium name="The Broad Institute Genome Sequencing Center for Infectious Disease"/>
            <person name="Wu L."/>
            <person name="Ma J."/>
        </authorList>
    </citation>
    <scope>NUCLEOTIDE SEQUENCE [LARGE SCALE GENOMIC DNA]</scope>
    <source>
        <strain evidence="1 2">JCM 12696</strain>
    </source>
</reference>
<dbReference type="RefSeq" id="WP_344278415.1">
    <property type="nucleotide sequence ID" value="NZ_BAAAKV010000036.1"/>
</dbReference>
<dbReference type="EMBL" id="BAAAKV010000036">
    <property type="protein sequence ID" value="GAA1178955.1"/>
    <property type="molecule type" value="Genomic_DNA"/>
</dbReference>
<proteinExistence type="predicted"/>
<name>A0ABN1UY48_9ACTN</name>
<accession>A0ABN1UY48</accession>
<dbReference type="Proteomes" id="UP001501371">
    <property type="component" value="Unassembled WGS sequence"/>
</dbReference>
<evidence type="ECO:0000313" key="1">
    <source>
        <dbReference type="EMBL" id="GAA1178955.1"/>
    </source>
</evidence>
<sequence length="56" mass="5842">MTDASRARMAQRWHAVGVPIAMASEFADTPQLGTLPAAVVASTESRVVVLEVGFAA</sequence>
<organism evidence="1 2">
    <name type="scientific">Streptomyces hebeiensis</name>
    <dbReference type="NCBI Taxonomy" id="229486"/>
    <lineage>
        <taxon>Bacteria</taxon>
        <taxon>Bacillati</taxon>
        <taxon>Actinomycetota</taxon>
        <taxon>Actinomycetes</taxon>
        <taxon>Kitasatosporales</taxon>
        <taxon>Streptomycetaceae</taxon>
        <taxon>Streptomyces</taxon>
    </lineage>
</organism>
<keyword evidence="2" id="KW-1185">Reference proteome</keyword>
<protein>
    <submittedName>
        <fullName evidence="1">Uncharacterized protein</fullName>
    </submittedName>
</protein>
<gene>
    <name evidence="1" type="ORF">GCM10009654_40250</name>
</gene>
<comment type="caution">
    <text evidence="1">The sequence shown here is derived from an EMBL/GenBank/DDBJ whole genome shotgun (WGS) entry which is preliminary data.</text>
</comment>
<evidence type="ECO:0000313" key="2">
    <source>
        <dbReference type="Proteomes" id="UP001501371"/>
    </source>
</evidence>